<feature type="transmembrane region" description="Helical" evidence="1">
    <location>
        <begin position="46"/>
        <end position="68"/>
    </location>
</feature>
<accession>A0ABD5UGD4</accession>
<name>A0ABD5UGD4_9EURY</name>
<dbReference type="RefSeq" id="WP_379765570.1">
    <property type="nucleotide sequence ID" value="NZ_JBHSXI010000004.1"/>
</dbReference>
<dbReference type="AlphaFoldDB" id="A0ABD5UGD4"/>
<keyword evidence="1" id="KW-0472">Membrane</keyword>
<reference evidence="2 3" key="1">
    <citation type="journal article" date="2019" name="Int. J. Syst. Evol. Microbiol.">
        <title>The Global Catalogue of Microorganisms (GCM) 10K type strain sequencing project: providing services to taxonomists for standard genome sequencing and annotation.</title>
        <authorList>
            <consortium name="The Broad Institute Genomics Platform"/>
            <consortium name="The Broad Institute Genome Sequencing Center for Infectious Disease"/>
            <person name="Wu L."/>
            <person name="Ma J."/>
        </authorList>
    </citation>
    <scope>NUCLEOTIDE SEQUENCE [LARGE SCALE GENOMIC DNA]</scope>
    <source>
        <strain evidence="2 3">Y73</strain>
    </source>
</reference>
<keyword evidence="1" id="KW-0812">Transmembrane</keyword>
<organism evidence="2 3">
    <name type="scientific">Halorubrum trueperi</name>
    <dbReference type="NCBI Taxonomy" id="2004704"/>
    <lineage>
        <taxon>Archaea</taxon>
        <taxon>Methanobacteriati</taxon>
        <taxon>Methanobacteriota</taxon>
        <taxon>Stenosarchaea group</taxon>
        <taxon>Halobacteria</taxon>
        <taxon>Halobacteriales</taxon>
        <taxon>Haloferacaceae</taxon>
        <taxon>Halorubrum</taxon>
    </lineage>
</organism>
<keyword evidence="1" id="KW-1133">Transmembrane helix</keyword>
<protein>
    <submittedName>
        <fullName evidence="2">Uncharacterized protein</fullName>
    </submittedName>
</protein>
<gene>
    <name evidence="2" type="ORF">ACFQEY_05475</name>
</gene>
<dbReference type="Proteomes" id="UP001596333">
    <property type="component" value="Unassembled WGS sequence"/>
</dbReference>
<evidence type="ECO:0000256" key="1">
    <source>
        <dbReference type="SAM" id="Phobius"/>
    </source>
</evidence>
<keyword evidence="3" id="KW-1185">Reference proteome</keyword>
<sequence>MGIVEAVLDSNLDMNKARSYRNGFTAALLTGFLVLSYQYWVLGELAIEILGIFFSTAFVFIISQAVYARSQ</sequence>
<evidence type="ECO:0000313" key="3">
    <source>
        <dbReference type="Proteomes" id="UP001596333"/>
    </source>
</evidence>
<dbReference type="EMBL" id="JBHSXI010000004">
    <property type="protein sequence ID" value="MFC6888494.1"/>
    <property type="molecule type" value="Genomic_DNA"/>
</dbReference>
<evidence type="ECO:0000313" key="2">
    <source>
        <dbReference type="EMBL" id="MFC6888494.1"/>
    </source>
</evidence>
<proteinExistence type="predicted"/>
<feature type="transmembrane region" description="Helical" evidence="1">
    <location>
        <begin position="20"/>
        <end position="40"/>
    </location>
</feature>
<comment type="caution">
    <text evidence="2">The sequence shown here is derived from an EMBL/GenBank/DDBJ whole genome shotgun (WGS) entry which is preliminary data.</text>
</comment>